<evidence type="ECO:0000256" key="1">
    <source>
        <dbReference type="SAM" id="Coils"/>
    </source>
</evidence>
<keyword evidence="1" id="KW-0175">Coiled coil</keyword>
<accession>A0ABD3FX97</accession>
<evidence type="ECO:0000256" key="2">
    <source>
        <dbReference type="SAM" id="MobiDB-lite"/>
    </source>
</evidence>
<protein>
    <recommendedName>
        <fullName evidence="5">M96 mating-specific protein family</fullName>
    </recommendedName>
</protein>
<feature type="coiled-coil region" evidence="1">
    <location>
        <begin position="113"/>
        <end position="140"/>
    </location>
</feature>
<sequence length="415" mass="47209">MPQTFAKPKRTMTGGGSSPDTTSTEGSNSPSSVSNNPRGFVAPAAKKKRVRRQQVELKYLRELAGKLEHRLEQLKKRRPNGQSNGNHSSVKHNKQLDPASVWETIADRQFKERSRMEKQNKDLKLMLRTQTNRAQTLQAKAQRALGDKELIGLTMMQLQDEGPRYWDLESGDEEGIFADLFTLVARTHMKLKRRQVEDPRTVLSFATWGVSVGEPHLRTDSEAGLLLETHGSSLLPFNVNTTAAAYWKMFSLSPANHKINFHDKSTVHDDMVARSFTCSSTHFGRQIDVRGKHTCRKYVGEDGCITIVFAGRTGPIEINTPCQEVQLQKTGWIKVRQLRSDDPDQQVSAVVEMHMETLPRFRNGNTGQEQRAREVIDWALKSHYLVNDWYRQKLSEILVEEDWKAFRGCEDMSGC</sequence>
<dbReference type="Proteomes" id="UP001632037">
    <property type="component" value="Unassembled WGS sequence"/>
</dbReference>
<comment type="caution">
    <text evidence="3">The sequence shown here is derived from an EMBL/GenBank/DDBJ whole genome shotgun (WGS) entry which is preliminary data.</text>
</comment>
<name>A0ABD3FX97_9STRA</name>
<evidence type="ECO:0008006" key="5">
    <source>
        <dbReference type="Google" id="ProtNLM"/>
    </source>
</evidence>
<feature type="region of interest" description="Disordered" evidence="2">
    <location>
        <begin position="1"/>
        <end position="52"/>
    </location>
</feature>
<proteinExistence type="predicted"/>
<feature type="compositionally biased region" description="Low complexity" evidence="2">
    <location>
        <begin position="18"/>
        <end position="36"/>
    </location>
</feature>
<keyword evidence="4" id="KW-1185">Reference proteome</keyword>
<gene>
    <name evidence="3" type="ORF">V7S43_003789</name>
</gene>
<evidence type="ECO:0000313" key="3">
    <source>
        <dbReference type="EMBL" id="KAL3670597.1"/>
    </source>
</evidence>
<dbReference type="AlphaFoldDB" id="A0ABD3FX97"/>
<reference evidence="3 4" key="1">
    <citation type="submission" date="2024-09" db="EMBL/GenBank/DDBJ databases">
        <title>Genome sequencing and assembly of Phytophthora oleae, isolate VK10A, causative agent of rot of olive drupes.</title>
        <authorList>
            <person name="Conti Taguali S."/>
            <person name="Riolo M."/>
            <person name="La Spada F."/>
            <person name="Cacciola S.O."/>
            <person name="Dionisio G."/>
        </authorList>
    </citation>
    <scope>NUCLEOTIDE SEQUENCE [LARGE SCALE GENOMIC DNA]</scope>
    <source>
        <strain evidence="3 4">VK10A</strain>
    </source>
</reference>
<organism evidence="3 4">
    <name type="scientific">Phytophthora oleae</name>
    <dbReference type="NCBI Taxonomy" id="2107226"/>
    <lineage>
        <taxon>Eukaryota</taxon>
        <taxon>Sar</taxon>
        <taxon>Stramenopiles</taxon>
        <taxon>Oomycota</taxon>
        <taxon>Peronosporomycetes</taxon>
        <taxon>Peronosporales</taxon>
        <taxon>Peronosporaceae</taxon>
        <taxon>Phytophthora</taxon>
    </lineage>
</organism>
<feature type="region of interest" description="Disordered" evidence="2">
    <location>
        <begin position="76"/>
        <end position="99"/>
    </location>
</feature>
<dbReference type="EMBL" id="JBIMZQ010000006">
    <property type="protein sequence ID" value="KAL3670597.1"/>
    <property type="molecule type" value="Genomic_DNA"/>
</dbReference>
<dbReference type="PANTHER" id="PTHR35796">
    <property type="entry name" value="HYPOTHETICAL CYTOSOLIC PROTEIN"/>
    <property type="match status" value="1"/>
</dbReference>
<dbReference type="PANTHER" id="PTHR35796:SF3">
    <property type="entry name" value="BHLH DOMAIN-CONTAINING PROTEIN"/>
    <property type="match status" value="1"/>
</dbReference>
<evidence type="ECO:0000313" key="4">
    <source>
        <dbReference type="Proteomes" id="UP001632037"/>
    </source>
</evidence>